<gene>
    <name evidence="3" type="ORF">MEDL_926</name>
</gene>
<comment type="caution">
    <text evidence="3">The sequence shown here is derived from an EMBL/GenBank/DDBJ whole genome shotgun (WGS) entry which is preliminary data.</text>
</comment>
<reference evidence="3" key="1">
    <citation type="submission" date="2021-03" db="EMBL/GenBank/DDBJ databases">
        <authorList>
            <person name="Bekaert M."/>
        </authorList>
    </citation>
    <scope>NUCLEOTIDE SEQUENCE</scope>
</reference>
<dbReference type="EMBL" id="CAJPWZ010000082">
    <property type="protein sequence ID" value="CAG2185288.1"/>
    <property type="molecule type" value="Genomic_DNA"/>
</dbReference>
<protein>
    <submittedName>
        <fullName evidence="3">Uncharacterized protein</fullName>
    </submittedName>
</protein>
<keyword evidence="1" id="KW-0175">Coiled coil</keyword>
<evidence type="ECO:0000313" key="3">
    <source>
        <dbReference type="EMBL" id="CAG2185288.1"/>
    </source>
</evidence>
<proteinExistence type="predicted"/>
<dbReference type="AlphaFoldDB" id="A0A8S3PR71"/>
<dbReference type="OrthoDB" id="10364981at2759"/>
<accession>A0A8S3PR71</accession>
<keyword evidence="4" id="KW-1185">Reference proteome</keyword>
<evidence type="ECO:0000313" key="4">
    <source>
        <dbReference type="Proteomes" id="UP000683360"/>
    </source>
</evidence>
<organism evidence="3 4">
    <name type="scientific">Mytilus edulis</name>
    <name type="common">Blue mussel</name>
    <dbReference type="NCBI Taxonomy" id="6550"/>
    <lineage>
        <taxon>Eukaryota</taxon>
        <taxon>Metazoa</taxon>
        <taxon>Spiralia</taxon>
        <taxon>Lophotrochozoa</taxon>
        <taxon>Mollusca</taxon>
        <taxon>Bivalvia</taxon>
        <taxon>Autobranchia</taxon>
        <taxon>Pteriomorphia</taxon>
        <taxon>Mytilida</taxon>
        <taxon>Mytiloidea</taxon>
        <taxon>Mytilidae</taxon>
        <taxon>Mytilinae</taxon>
        <taxon>Mytilus</taxon>
    </lineage>
</organism>
<feature type="chain" id="PRO_5035737977" evidence="2">
    <location>
        <begin position="19"/>
        <end position="315"/>
    </location>
</feature>
<evidence type="ECO:0000256" key="2">
    <source>
        <dbReference type="SAM" id="SignalP"/>
    </source>
</evidence>
<feature type="coiled-coil region" evidence="1">
    <location>
        <begin position="45"/>
        <end position="104"/>
    </location>
</feature>
<evidence type="ECO:0000256" key="1">
    <source>
        <dbReference type="SAM" id="Coils"/>
    </source>
</evidence>
<sequence length="315" mass="35619">MVSTILVFMGLHFFSISGFLLDSTKSPQAENGISESHFTTLLKLLVDERKSREQLENVVLRLQQELSNKVSSSDHCNCKSAEITEELNNNTEQLKTELGYLRKEFDTLQLQCGQFDKHVSSNRAYTERPTQGTGDLKELKGTADLETILGLENKTNHLEVKVYNMELSLQSIVSGANARSKKLIGIVNKIKATDNLTLYLTNEIQKSNGKLSAVMTDMNSRKQDFIALVNKTEFTNDKLRSLEIWLENKIHYLETNFTVSVSNITNTVNQSLTSLQKYLMNSVQHLQSGLNDTYQKLDKISNRGRLLKGTLNNSF</sequence>
<name>A0A8S3PR71_MYTED</name>
<keyword evidence="2" id="KW-0732">Signal</keyword>
<dbReference type="Proteomes" id="UP000683360">
    <property type="component" value="Unassembled WGS sequence"/>
</dbReference>
<feature type="signal peptide" evidence="2">
    <location>
        <begin position="1"/>
        <end position="18"/>
    </location>
</feature>